<dbReference type="AlphaFoldDB" id="A0AAP3XQA3"/>
<dbReference type="Gene3D" id="1.10.10.10">
    <property type="entry name" value="Winged helix-like DNA-binding domain superfamily/Winged helix DNA-binding domain"/>
    <property type="match status" value="1"/>
</dbReference>
<evidence type="ECO:0000313" key="6">
    <source>
        <dbReference type="Proteomes" id="UP001301140"/>
    </source>
</evidence>
<dbReference type="Pfam" id="PF00392">
    <property type="entry name" value="GntR"/>
    <property type="match status" value="1"/>
</dbReference>
<evidence type="ECO:0000256" key="3">
    <source>
        <dbReference type="ARBA" id="ARBA00023163"/>
    </source>
</evidence>
<dbReference type="SUPFAM" id="SSF46785">
    <property type="entry name" value="Winged helix' DNA-binding domain"/>
    <property type="match status" value="1"/>
</dbReference>
<dbReference type="PANTHER" id="PTHR43537:SF39">
    <property type="entry name" value="HTH-TYPE TRANSCRIPTIONAL REGULATOR MCBR"/>
    <property type="match status" value="1"/>
</dbReference>
<dbReference type="Gene3D" id="1.20.120.530">
    <property type="entry name" value="GntR ligand-binding domain-like"/>
    <property type="match status" value="1"/>
</dbReference>
<evidence type="ECO:0000256" key="2">
    <source>
        <dbReference type="ARBA" id="ARBA00023125"/>
    </source>
</evidence>
<dbReference type="GO" id="GO:0003700">
    <property type="term" value="F:DNA-binding transcription factor activity"/>
    <property type="evidence" value="ECO:0007669"/>
    <property type="project" value="InterPro"/>
</dbReference>
<dbReference type="InterPro" id="IPR036390">
    <property type="entry name" value="WH_DNA-bd_sf"/>
</dbReference>
<dbReference type="RefSeq" id="WP_327787929.1">
    <property type="nucleotide sequence ID" value="NZ_JARGEQ010000024.1"/>
</dbReference>
<evidence type="ECO:0000259" key="4">
    <source>
        <dbReference type="PROSITE" id="PS50949"/>
    </source>
</evidence>
<dbReference type="GO" id="GO:0003677">
    <property type="term" value="F:DNA binding"/>
    <property type="evidence" value="ECO:0007669"/>
    <property type="project" value="UniProtKB-KW"/>
</dbReference>
<dbReference type="Proteomes" id="UP001301140">
    <property type="component" value="Unassembled WGS sequence"/>
</dbReference>
<evidence type="ECO:0000313" key="5">
    <source>
        <dbReference type="EMBL" id="MDF1585511.1"/>
    </source>
</evidence>
<dbReference type="InterPro" id="IPR008920">
    <property type="entry name" value="TF_FadR/GntR_C"/>
</dbReference>
<accession>A0AAP3XQA3</accession>
<dbReference type="SMART" id="SM00895">
    <property type="entry name" value="FCD"/>
    <property type="match status" value="1"/>
</dbReference>
<reference evidence="5 6" key="1">
    <citation type="submission" date="2023-03" db="EMBL/GenBank/DDBJ databases">
        <title>YIM 152171 draft genome.</title>
        <authorList>
            <person name="Yang Z."/>
        </authorList>
    </citation>
    <scope>NUCLEOTIDE SEQUENCE [LARGE SCALE GENOMIC DNA]</scope>
    <source>
        <strain evidence="5 6">YIM 152171</strain>
    </source>
</reference>
<dbReference type="Pfam" id="PF07729">
    <property type="entry name" value="FCD"/>
    <property type="match status" value="1"/>
</dbReference>
<comment type="caution">
    <text evidence="5">The sequence shown here is derived from an EMBL/GenBank/DDBJ whole genome shotgun (WGS) entry which is preliminary data.</text>
</comment>
<proteinExistence type="predicted"/>
<sequence length="235" mass="26179">MSDLLPIRRESLSEQAYRQLREALMRGGFKPGQRLVLRSLARELGISATPVREALFRLVSEQALSLDERGSVLVPVLDRERFAEIRDLRLELEGRGAFRAAELADEAGIEELAAIHERMRQAKAAGDTAATLLENERFHFKLCALARLPVLYRIVESLWMQSGPLLNRLYEMPAATPPDRHEHLAVLAGLRDGDGAAARAAIQRDIADNGRLLIELLPHAEAADTMIESACNERD</sequence>
<keyword evidence="3" id="KW-0804">Transcription</keyword>
<dbReference type="EMBL" id="JARGEQ010000024">
    <property type="protein sequence ID" value="MDF1585511.1"/>
    <property type="molecule type" value="Genomic_DNA"/>
</dbReference>
<organism evidence="5 6">
    <name type="scientific">Marinimicrococcus flavescens</name>
    <dbReference type="NCBI Taxonomy" id="3031815"/>
    <lineage>
        <taxon>Bacteria</taxon>
        <taxon>Pseudomonadati</taxon>
        <taxon>Pseudomonadota</taxon>
        <taxon>Alphaproteobacteria</taxon>
        <taxon>Geminicoccales</taxon>
        <taxon>Geminicoccaceae</taxon>
        <taxon>Marinimicrococcus</taxon>
    </lineage>
</organism>
<dbReference type="PANTHER" id="PTHR43537">
    <property type="entry name" value="TRANSCRIPTIONAL REGULATOR, GNTR FAMILY"/>
    <property type="match status" value="1"/>
</dbReference>
<keyword evidence="1" id="KW-0805">Transcription regulation</keyword>
<feature type="domain" description="HTH gntR-type" evidence="4">
    <location>
        <begin position="10"/>
        <end position="77"/>
    </location>
</feature>
<keyword evidence="2" id="KW-0238">DNA-binding</keyword>
<keyword evidence="6" id="KW-1185">Reference proteome</keyword>
<dbReference type="InterPro" id="IPR036388">
    <property type="entry name" value="WH-like_DNA-bd_sf"/>
</dbReference>
<dbReference type="PROSITE" id="PS50949">
    <property type="entry name" value="HTH_GNTR"/>
    <property type="match status" value="1"/>
</dbReference>
<name>A0AAP3XQA3_9PROT</name>
<dbReference type="SMART" id="SM00345">
    <property type="entry name" value="HTH_GNTR"/>
    <property type="match status" value="1"/>
</dbReference>
<evidence type="ECO:0000256" key="1">
    <source>
        <dbReference type="ARBA" id="ARBA00023015"/>
    </source>
</evidence>
<gene>
    <name evidence="5" type="ORF">PZ740_03815</name>
</gene>
<dbReference type="InterPro" id="IPR000524">
    <property type="entry name" value="Tscrpt_reg_HTH_GntR"/>
</dbReference>
<dbReference type="SUPFAM" id="SSF48008">
    <property type="entry name" value="GntR ligand-binding domain-like"/>
    <property type="match status" value="1"/>
</dbReference>
<dbReference type="InterPro" id="IPR011711">
    <property type="entry name" value="GntR_C"/>
</dbReference>
<protein>
    <submittedName>
        <fullName evidence="5">GntR family transcriptional regulator</fullName>
    </submittedName>
</protein>